<dbReference type="AlphaFoldDB" id="U4LG42"/>
<evidence type="ECO:0000313" key="3">
    <source>
        <dbReference type="Proteomes" id="UP000018144"/>
    </source>
</evidence>
<protein>
    <recommendedName>
        <fullName evidence="4">MARVEL domain-containing protein</fullName>
    </recommendedName>
</protein>
<dbReference type="Proteomes" id="UP000018144">
    <property type="component" value="Unassembled WGS sequence"/>
</dbReference>
<feature type="transmembrane region" description="Helical" evidence="1">
    <location>
        <begin position="48"/>
        <end position="70"/>
    </location>
</feature>
<keyword evidence="1" id="KW-1133">Transmembrane helix</keyword>
<organism evidence="2 3">
    <name type="scientific">Pyronema omphalodes (strain CBS 100304)</name>
    <name type="common">Pyronema confluens</name>
    <dbReference type="NCBI Taxonomy" id="1076935"/>
    <lineage>
        <taxon>Eukaryota</taxon>
        <taxon>Fungi</taxon>
        <taxon>Dikarya</taxon>
        <taxon>Ascomycota</taxon>
        <taxon>Pezizomycotina</taxon>
        <taxon>Pezizomycetes</taxon>
        <taxon>Pezizales</taxon>
        <taxon>Pyronemataceae</taxon>
        <taxon>Pyronema</taxon>
    </lineage>
</organism>
<gene>
    <name evidence="2" type="ORF">PCON_10178</name>
</gene>
<proteinExistence type="predicted"/>
<keyword evidence="3" id="KW-1185">Reference proteome</keyword>
<evidence type="ECO:0000256" key="1">
    <source>
        <dbReference type="SAM" id="Phobius"/>
    </source>
</evidence>
<feature type="transmembrane region" description="Helical" evidence="1">
    <location>
        <begin position="139"/>
        <end position="162"/>
    </location>
</feature>
<evidence type="ECO:0000313" key="2">
    <source>
        <dbReference type="EMBL" id="CCX10584.1"/>
    </source>
</evidence>
<dbReference type="eggNOG" id="ENOG502STUJ">
    <property type="taxonomic scope" value="Eukaryota"/>
</dbReference>
<dbReference type="EMBL" id="HF935553">
    <property type="protein sequence ID" value="CCX10584.1"/>
    <property type="molecule type" value="Genomic_DNA"/>
</dbReference>
<keyword evidence="1" id="KW-0472">Membrane</keyword>
<name>U4LG42_PYROM</name>
<sequence>MDFIAKTLAKTATWFLRMFQNIFALILIGTCGYMLHEFAKFGFRPPQEVVVPMLFSCIALVISFFSLLAICCLPYILQLIAAFFDFMVLSGYIACAVLLDKNYHSDDTKNQLWVWLVSIRRFNNETSLREKRSAGLVKLLVALVILQILLFFATTLLSFYLAMLKGEKVYERAAEREIEYEESEEMSRSGRDVREVKHVYRGA</sequence>
<dbReference type="OrthoDB" id="5342507at2759"/>
<feature type="transmembrane region" description="Helical" evidence="1">
    <location>
        <begin position="76"/>
        <end position="99"/>
    </location>
</feature>
<dbReference type="OMA" id="ITICCLK"/>
<reference evidence="2 3" key="1">
    <citation type="journal article" date="2013" name="PLoS Genet.">
        <title>The genome and development-dependent transcriptomes of Pyronema confluens: a window into fungal evolution.</title>
        <authorList>
            <person name="Traeger S."/>
            <person name="Altegoer F."/>
            <person name="Freitag M."/>
            <person name="Gabaldon T."/>
            <person name="Kempken F."/>
            <person name="Kumar A."/>
            <person name="Marcet-Houben M."/>
            <person name="Poggeler S."/>
            <person name="Stajich J.E."/>
            <person name="Nowrousian M."/>
        </authorList>
    </citation>
    <scope>NUCLEOTIDE SEQUENCE [LARGE SCALE GENOMIC DNA]</scope>
    <source>
        <strain evidence="3">CBS 100304</strain>
        <tissue evidence="2">Vegetative mycelium</tissue>
    </source>
</reference>
<accession>U4LG42</accession>
<keyword evidence="1" id="KW-0812">Transmembrane</keyword>
<feature type="transmembrane region" description="Helical" evidence="1">
    <location>
        <begin position="18"/>
        <end position="36"/>
    </location>
</feature>
<evidence type="ECO:0008006" key="4">
    <source>
        <dbReference type="Google" id="ProtNLM"/>
    </source>
</evidence>